<evidence type="ECO:0000313" key="3">
    <source>
        <dbReference type="Proteomes" id="UP000033774"/>
    </source>
</evidence>
<dbReference type="InterPro" id="IPR027417">
    <property type="entry name" value="P-loop_NTPase"/>
</dbReference>
<dbReference type="Gene3D" id="3.40.50.300">
    <property type="entry name" value="P-loop containing nucleotide triphosphate hydrolases"/>
    <property type="match status" value="1"/>
</dbReference>
<dbReference type="AlphaFoldDB" id="A0A0F3IQ61"/>
<protein>
    <recommendedName>
        <fullName evidence="1">Rad50/SbcC-type AAA domain-containing protein</fullName>
    </recommendedName>
</protein>
<dbReference type="EMBL" id="LAJY01000487">
    <property type="protein sequence ID" value="KJV08678.1"/>
    <property type="molecule type" value="Genomic_DNA"/>
</dbReference>
<dbReference type="Proteomes" id="UP000033774">
    <property type="component" value="Unassembled WGS sequence"/>
</dbReference>
<accession>A0A0F3IQ61</accession>
<feature type="non-terminal residue" evidence="2">
    <location>
        <position position="250"/>
    </location>
</feature>
<evidence type="ECO:0000259" key="1">
    <source>
        <dbReference type="Pfam" id="PF13476"/>
    </source>
</evidence>
<dbReference type="GO" id="GO:0016887">
    <property type="term" value="F:ATP hydrolysis activity"/>
    <property type="evidence" value="ECO:0007669"/>
    <property type="project" value="InterPro"/>
</dbReference>
<proteinExistence type="predicted"/>
<name>A0A0F3IQ61_9PROT</name>
<dbReference type="OrthoDB" id="9816534at2"/>
<sequence>MLKKLSLKGVGPAPEMEVEFAERLTVITGDNGLGKSFILDAVWFALTEEAFGEEILVKEPEKSETAEQKPSITLLYSDTEGKKLEFNRRGLTWASDKGGSRTDFPNIGGPLIYLGIGNKISIYDPIRPSNKTALCSIYELDEIRNGSPETPFSINNINANINGIFLRESRIKINGYLIDLTNWLYEKQEPYTQIQEALKILSEDSENPLAITRARRIANLAQPKTIPHLNTEMGEVPVTLASAGIIKILS</sequence>
<feature type="domain" description="Rad50/SbcC-type AAA" evidence="1">
    <location>
        <begin position="4"/>
        <end position="117"/>
    </location>
</feature>
<dbReference type="InterPro" id="IPR038729">
    <property type="entry name" value="Rad50/SbcC_AAA"/>
</dbReference>
<dbReference type="RefSeq" id="WP_045776786.1">
    <property type="nucleotide sequence ID" value="NZ_LAJY01000487.1"/>
</dbReference>
<dbReference type="Pfam" id="PF13476">
    <property type="entry name" value="AAA_23"/>
    <property type="match status" value="1"/>
</dbReference>
<comment type="caution">
    <text evidence="2">The sequence shown here is derived from an EMBL/GenBank/DDBJ whole genome shotgun (WGS) entry which is preliminary data.</text>
</comment>
<reference evidence="2 3" key="1">
    <citation type="submission" date="2015-03" db="EMBL/GenBank/DDBJ databases">
        <title>Draft genome sequence of Elstera litoralis.</title>
        <authorList>
            <person name="Rahalkar M.C."/>
            <person name="Dhakephalkar P.K."/>
            <person name="Pore S.D."/>
            <person name="Arora P."/>
            <person name="Kapse N.G."/>
            <person name="Pandit P.S."/>
        </authorList>
    </citation>
    <scope>NUCLEOTIDE SEQUENCE [LARGE SCALE GENOMIC DNA]</scope>
    <source>
        <strain evidence="2 3">Dia-1</strain>
    </source>
</reference>
<gene>
    <name evidence="2" type="ORF">VZ95_16205</name>
</gene>
<dbReference type="SUPFAM" id="SSF52540">
    <property type="entry name" value="P-loop containing nucleoside triphosphate hydrolases"/>
    <property type="match status" value="1"/>
</dbReference>
<dbReference type="GO" id="GO:0006302">
    <property type="term" value="P:double-strand break repair"/>
    <property type="evidence" value="ECO:0007669"/>
    <property type="project" value="InterPro"/>
</dbReference>
<organism evidence="2 3">
    <name type="scientific">Elstera litoralis</name>
    <dbReference type="NCBI Taxonomy" id="552518"/>
    <lineage>
        <taxon>Bacteria</taxon>
        <taxon>Pseudomonadati</taxon>
        <taxon>Pseudomonadota</taxon>
        <taxon>Alphaproteobacteria</taxon>
        <taxon>Rhodospirillales</taxon>
        <taxon>Rhodospirillaceae</taxon>
        <taxon>Elstera</taxon>
    </lineage>
</organism>
<evidence type="ECO:0000313" key="2">
    <source>
        <dbReference type="EMBL" id="KJV08678.1"/>
    </source>
</evidence>
<keyword evidence="3" id="KW-1185">Reference proteome</keyword>